<gene>
    <name evidence="2" type="ORF">FB459_1274</name>
</gene>
<dbReference type="OrthoDB" id="5244115at2"/>
<dbReference type="RefSeq" id="WP_141927818.1">
    <property type="nucleotide sequence ID" value="NZ_BAABCI010000002.1"/>
</dbReference>
<dbReference type="Pfam" id="PF02467">
    <property type="entry name" value="Whib"/>
    <property type="match status" value="1"/>
</dbReference>
<sequence>MTTTATDALTQALVRMAEAGDRPRCGEPGAHELWLSEDTEDRAQAARWCAGCSVLAECAAAAGELKASFGVWAGRDYGERASRRTVAEQ</sequence>
<proteinExistence type="predicted"/>
<dbReference type="InterPro" id="IPR034768">
    <property type="entry name" value="4FE4S_WBL"/>
</dbReference>
<dbReference type="Proteomes" id="UP000320806">
    <property type="component" value="Unassembled WGS sequence"/>
</dbReference>
<name>A0A542EEV6_9MICO</name>
<organism evidence="2 3">
    <name type="scientific">Yimella lutea</name>
    <dbReference type="NCBI Taxonomy" id="587872"/>
    <lineage>
        <taxon>Bacteria</taxon>
        <taxon>Bacillati</taxon>
        <taxon>Actinomycetota</taxon>
        <taxon>Actinomycetes</taxon>
        <taxon>Micrococcales</taxon>
        <taxon>Dermacoccaceae</taxon>
        <taxon>Yimella</taxon>
    </lineage>
</organism>
<feature type="domain" description="4Fe-4S Wbl-type" evidence="1">
    <location>
        <begin position="24"/>
        <end position="82"/>
    </location>
</feature>
<comment type="caution">
    <text evidence="2">The sequence shown here is derived from an EMBL/GenBank/DDBJ whole genome shotgun (WGS) entry which is preliminary data.</text>
</comment>
<evidence type="ECO:0000259" key="1">
    <source>
        <dbReference type="PROSITE" id="PS51674"/>
    </source>
</evidence>
<accession>A0A542EEV6</accession>
<protein>
    <submittedName>
        <fullName evidence="2">Transcription factor WhiB</fullName>
    </submittedName>
</protein>
<evidence type="ECO:0000313" key="3">
    <source>
        <dbReference type="Proteomes" id="UP000320806"/>
    </source>
</evidence>
<dbReference type="PROSITE" id="PS51674">
    <property type="entry name" value="4FE4S_WBL"/>
    <property type="match status" value="1"/>
</dbReference>
<reference evidence="2 3" key="1">
    <citation type="submission" date="2019-06" db="EMBL/GenBank/DDBJ databases">
        <title>Sequencing the genomes of 1000 actinobacteria strains.</title>
        <authorList>
            <person name="Klenk H.-P."/>
        </authorList>
    </citation>
    <scope>NUCLEOTIDE SEQUENCE [LARGE SCALE GENOMIC DNA]</scope>
    <source>
        <strain evidence="2 3">DSM 19828</strain>
    </source>
</reference>
<dbReference type="EMBL" id="VFMO01000001">
    <property type="protein sequence ID" value="TQJ13839.1"/>
    <property type="molecule type" value="Genomic_DNA"/>
</dbReference>
<keyword evidence="3" id="KW-1185">Reference proteome</keyword>
<dbReference type="AlphaFoldDB" id="A0A542EEV6"/>
<evidence type="ECO:0000313" key="2">
    <source>
        <dbReference type="EMBL" id="TQJ13839.1"/>
    </source>
</evidence>